<dbReference type="Proteomes" id="UP001186944">
    <property type="component" value="Unassembled WGS sequence"/>
</dbReference>
<evidence type="ECO:0000313" key="3">
    <source>
        <dbReference type="Proteomes" id="UP001186944"/>
    </source>
</evidence>
<keyword evidence="1" id="KW-0812">Transmembrane</keyword>
<keyword evidence="1" id="KW-0472">Membrane</keyword>
<gene>
    <name evidence="2" type="ORF">FSP39_012813</name>
</gene>
<feature type="transmembrane region" description="Helical" evidence="1">
    <location>
        <begin position="96"/>
        <end position="118"/>
    </location>
</feature>
<protein>
    <submittedName>
        <fullName evidence="2">Uncharacterized protein</fullName>
    </submittedName>
</protein>
<proteinExistence type="predicted"/>
<dbReference type="AlphaFoldDB" id="A0AA88YP21"/>
<evidence type="ECO:0000313" key="2">
    <source>
        <dbReference type="EMBL" id="KAK3102639.1"/>
    </source>
</evidence>
<name>A0AA88YP21_PINIB</name>
<organism evidence="2 3">
    <name type="scientific">Pinctada imbricata</name>
    <name type="common">Atlantic pearl-oyster</name>
    <name type="synonym">Pinctada martensii</name>
    <dbReference type="NCBI Taxonomy" id="66713"/>
    <lineage>
        <taxon>Eukaryota</taxon>
        <taxon>Metazoa</taxon>
        <taxon>Spiralia</taxon>
        <taxon>Lophotrochozoa</taxon>
        <taxon>Mollusca</taxon>
        <taxon>Bivalvia</taxon>
        <taxon>Autobranchia</taxon>
        <taxon>Pteriomorphia</taxon>
        <taxon>Pterioida</taxon>
        <taxon>Pterioidea</taxon>
        <taxon>Pteriidae</taxon>
        <taxon>Pinctada</taxon>
    </lineage>
</organism>
<comment type="caution">
    <text evidence="2">The sequence shown here is derived from an EMBL/GenBank/DDBJ whole genome shotgun (WGS) entry which is preliminary data.</text>
</comment>
<accession>A0AA88YP21</accession>
<keyword evidence="1" id="KW-1133">Transmembrane helix</keyword>
<keyword evidence="3" id="KW-1185">Reference proteome</keyword>
<sequence length="180" mass="20375">MSVRACMGIRSGEDDKGTISVGGVTVHGSPDVRFNSFTDFESDICGILKLIVVTEVKQFEALRGDYNEGTFIASNISSRVLGQHGIELLMERSDSFFLPGIAGMICMGTKIVFTYLFIKESHYVKILEKGPDIDDTLKSTILYTRPYDYMDMRDRNEILESFFWFGFVQSSAYKAYMFEV</sequence>
<evidence type="ECO:0000256" key="1">
    <source>
        <dbReference type="SAM" id="Phobius"/>
    </source>
</evidence>
<dbReference type="EMBL" id="VSWD01000005">
    <property type="protein sequence ID" value="KAK3102639.1"/>
    <property type="molecule type" value="Genomic_DNA"/>
</dbReference>
<reference evidence="2" key="1">
    <citation type="submission" date="2019-08" db="EMBL/GenBank/DDBJ databases">
        <title>The improved chromosome-level genome for the pearl oyster Pinctada fucata martensii using PacBio sequencing and Hi-C.</title>
        <authorList>
            <person name="Zheng Z."/>
        </authorList>
    </citation>
    <scope>NUCLEOTIDE SEQUENCE</scope>
    <source>
        <strain evidence="2">ZZ-2019</strain>
        <tissue evidence="2">Adductor muscle</tissue>
    </source>
</reference>